<dbReference type="PANTHER" id="PTHR42756:SF1">
    <property type="entry name" value="TRANSCRIPTIONAL REPRESSOR OF EMRAB OPERON"/>
    <property type="match status" value="1"/>
</dbReference>
<keyword evidence="1" id="KW-0805">Transcription regulation</keyword>
<dbReference type="SMART" id="SM00347">
    <property type="entry name" value="HTH_MARR"/>
    <property type="match status" value="1"/>
</dbReference>
<evidence type="ECO:0000256" key="3">
    <source>
        <dbReference type="ARBA" id="ARBA00023163"/>
    </source>
</evidence>
<dbReference type="SUPFAM" id="SSF46785">
    <property type="entry name" value="Winged helix' DNA-binding domain"/>
    <property type="match status" value="1"/>
</dbReference>
<dbReference type="Pfam" id="PF01047">
    <property type="entry name" value="MarR"/>
    <property type="match status" value="1"/>
</dbReference>
<dbReference type="PROSITE" id="PS50995">
    <property type="entry name" value="HTH_MARR_2"/>
    <property type="match status" value="1"/>
</dbReference>
<dbReference type="Gene3D" id="1.10.10.10">
    <property type="entry name" value="Winged helix-like DNA-binding domain superfamily/Winged helix DNA-binding domain"/>
    <property type="match status" value="1"/>
</dbReference>
<dbReference type="PANTHER" id="PTHR42756">
    <property type="entry name" value="TRANSCRIPTIONAL REGULATOR, MARR"/>
    <property type="match status" value="1"/>
</dbReference>
<evidence type="ECO:0000259" key="4">
    <source>
        <dbReference type="PROSITE" id="PS50995"/>
    </source>
</evidence>
<keyword evidence="2" id="KW-0238">DNA-binding</keyword>
<keyword evidence="6" id="KW-1185">Reference proteome</keyword>
<feature type="domain" description="HTH marR-type" evidence="4">
    <location>
        <begin position="3"/>
        <end position="146"/>
    </location>
</feature>
<sequence length="146" mass="17048">MEDKELALLLLENFNLFDNLIKNVTGSGMKKIQKLTSKQFFTLEQIKKYEKIELKNLSKELYVSTSSLCILLNKLVDMGFVFREEDPKDRRNTFYGITKEGNEILEEEEDRISGILVSKMNSFDDKFKKNLEKSLSVLFKAAEKLY</sequence>
<dbReference type="EMBL" id="CP114052">
    <property type="protein sequence ID" value="WAW14034.1"/>
    <property type="molecule type" value="Genomic_DNA"/>
</dbReference>
<dbReference type="InterPro" id="IPR036388">
    <property type="entry name" value="WH-like_DNA-bd_sf"/>
</dbReference>
<accession>A0ABY7JL05</accession>
<proteinExistence type="predicted"/>
<keyword evidence="3" id="KW-0804">Transcription</keyword>
<reference evidence="5" key="1">
    <citation type="submission" date="2022-12" db="EMBL/GenBank/DDBJ databases">
        <title>Peptostreptococcus.</title>
        <authorList>
            <person name="Lee S.H."/>
        </authorList>
    </citation>
    <scope>NUCLEOTIDE SEQUENCE</scope>
    <source>
        <strain evidence="5">CBA3647</strain>
    </source>
</reference>
<dbReference type="InterPro" id="IPR036390">
    <property type="entry name" value="WH_DNA-bd_sf"/>
</dbReference>
<evidence type="ECO:0000313" key="5">
    <source>
        <dbReference type="EMBL" id="WAW14034.1"/>
    </source>
</evidence>
<dbReference type="RefSeq" id="WP_269310696.1">
    <property type="nucleotide sequence ID" value="NZ_CP114052.1"/>
</dbReference>
<dbReference type="Proteomes" id="UP001164187">
    <property type="component" value="Chromosome"/>
</dbReference>
<organism evidence="5 6">
    <name type="scientific">Peptostreptococcus equinus</name>
    <dbReference type="NCBI Taxonomy" id="3003601"/>
    <lineage>
        <taxon>Bacteria</taxon>
        <taxon>Bacillati</taxon>
        <taxon>Bacillota</taxon>
        <taxon>Clostridia</taxon>
        <taxon>Peptostreptococcales</taxon>
        <taxon>Peptostreptococcaceae</taxon>
        <taxon>Peptostreptococcus</taxon>
    </lineage>
</organism>
<evidence type="ECO:0000256" key="2">
    <source>
        <dbReference type="ARBA" id="ARBA00023125"/>
    </source>
</evidence>
<dbReference type="InterPro" id="IPR000835">
    <property type="entry name" value="HTH_MarR-typ"/>
</dbReference>
<evidence type="ECO:0000313" key="6">
    <source>
        <dbReference type="Proteomes" id="UP001164187"/>
    </source>
</evidence>
<name>A0ABY7JL05_9FIRM</name>
<evidence type="ECO:0000256" key="1">
    <source>
        <dbReference type="ARBA" id="ARBA00023015"/>
    </source>
</evidence>
<gene>
    <name evidence="5" type="ORF">O0R46_05360</name>
</gene>
<protein>
    <submittedName>
        <fullName evidence="5">DUF4364 family protein</fullName>
    </submittedName>
</protein>